<dbReference type="SUPFAM" id="SSF52833">
    <property type="entry name" value="Thioredoxin-like"/>
    <property type="match status" value="1"/>
</dbReference>
<evidence type="ECO:0000256" key="1">
    <source>
        <dbReference type="ARBA" id="ARBA00005791"/>
    </source>
</evidence>
<dbReference type="PIRSF" id="PIRSF001488">
    <property type="entry name" value="Tdi_protein"/>
    <property type="match status" value="1"/>
</dbReference>
<evidence type="ECO:0000256" key="2">
    <source>
        <dbReference type="ARBA" id="ARBA00022729"/>
    </source>
</evidence>
<dbReference type="PANTHER" id="PTHR35891:SF2">
    <property type="entry name" value="THIOL:DISULFIDE INTERCHANGE PROTEIN DSBA"/>
    <property type="match status" value="1"/>
</dbReference>
<dbReference type="GO" id="GO:0016491">
    <property type="term" value="F:oxidoreductase activity"/>
    <property type="evidence" value="ECO:0007669"/>
    <property type="project" value="InterPro"/>
</dbReference>
<dbReference type="InterPro" id="IPR023205">
    <property type="entry name" value="DsbA/DsbL"/>
</dbReference>
<dbReference type="InterPro" id="IPR050824">
    <property type="entry name" value="Thiol_disulfide_DsbA"/>
</dbReference>
<organism evidence="8">
    <name type="scientific">Candidatus Aschnera chinzeii</name>
    <dbReference type="NCBI Taxonomy" id="1485666"/>
    <lineage>
        <taxon>Bacteria</taxon>
        <taxon>Pseudomonadati</taxon>
        <taxon>Pseudomonadota</taxon>
        <taxon>Gammaproteobacteria</taxon>
        <taxon>Enterobacterales</taxon>
        <taxon>Enterobacteriaceae</taxon>
        <taxon>Candidatus Aschnera</taxon>
    </lineage>
</organism>
<feature type="disulfide bond" description="Redox-active" evidence="6">
    <location>
        <begin position="53"/>
        <end position="56"/>
    </location>
</feature>
<dbReference type="GO" id="GO:0042597">
    <property type="term" value="C:periplasmic space"/>
    <property type="evidence" value="ECO:0007669"/>
    <property type="project" value="UniProtKB-SubCell"/>
</dbReference>
<name>A0AAT9G5B5_9ENTR</name>
<dbReference type="Pfam" id="PF01323">
    <property type="entry name" value="DSBA"/>
    <property type="match status" value="1"/>
</dbReference>
<dbReference type="InterPro" id="IPR036249">
    <property type="entry name" value="Thioredoxin-like_sf"/>
</dbReference>
<evidence type="ECO:0000256" key="5">
    <source>
        <dbReference type="PIRNR" id="PIRNR001488"/>
    </source>
</evidence>
<dbReference type="Gene3D" id="3.40.30.10">
    <property type="entry name" value="Glutaredoxin"/>
    <property type="match status" value="1"/>
</dbReference>
<protein>
    <recommendedName>
        <fullName evidence="5">Thiol:disulfide interchange protein</fullName>
    </recommendedName>
</protein>
<dbReference type="CDD" id="cd03019">
    <property type="entry name" value="DsbA_DsbA"/>
    <property type="match status" value="1"/>
</dbReference>
<evidence type="ECO:0000313" key="8">
    <source>
        <dbReference type="EMBL" id="BET44889.1"/>
    </source>
</evidence>
<reference evidence="8" key="2">
    <citation type="submission" date="2023-10" db="EMBL/GenBank/DDBJ databases">
        <authorList>
            <person name="Koga R."/>
            <person name="Fukatsu T."/>
        </authorList>
    </citation>
    <scope>NUCLEOTIDE SEQUENCE</scope>
    <source>
        <strain evidence="8">Kw-01</strain>
    </source>
</reference>
<comment type="similarity">
    <text evidence="1">Belongs to the thioredoxin family. DsbA subfamily.</text>
</comment>
<dbReference type="AlphaFoldDB" id="A0AAT9G5B5"/>
<evidence type="ECO:0000259" key="7">
    <source>
        <dbReference type="Pfam" id="PF01323"/>
    </source>
</evidence>
<gene>
    <name evidence="8" type="primary">dsbA</name>
    <name evidence="8" type="ORF">ACHINZ_5640</name>
</gene>
<feature type="domain" description="DSBA-like thioredoxin" evidence="7">
    <location>
        <begin position="89"/>
        <end position="179"/>
    </location>
</feature>
<comment type="subcellular location">
    <subcellularLocation>
        <location evidence="5">Periplasm</location>
    </subcellularLocation>
</comment>
<dbReference type="PANTHER" id="PTHR35891">
    <property type="entry name" value="THIOL:DISULFIDE INTERCHANGE PROTEIN DSBA"/>
    <property type="match status" value="1"/>
</dbReference>
<evidence type="ECO:0000256" key="4">
    <source>
        <dbReference type="ARBA" id="ARBA00023284"/>
    </source>
</evidence>
<proteinExistence type="inferred from homology"/>
<evidence type="ECO:0000256" key="6">
    <source>
        <dbReference type="PIRSR" id="PIRSR001488-1"/>
    </source>
</evidence>
<keyword evidence="5" id="KW-0574">Periplasm</keyword>
<keyword evidence="3 5" id="KW-1015">Disulfide bond</keyword>
<dbReference type="EMBL" id="AP028961">
    <property type="protein sequence ID" value="BET44889.1"/>
    <property type="molecule type" value="Genomic_DNA"/>
</dbReference>
<reference evidence="8" key="1">
    <citation type="journal article" date="2023" name="Front. Microbiol.">
        <title>Genome analysis of Candidatus Aschnera chinzeii, the bacterial endosymbiont of the blood-sucking bat fly Penicillidia jenynsii (Insecta: Diptera: Nycteribiidae).</title>
        <authorList>
            <person name="Koga R."/>
            <person name="Moriyama M."/>
            <person name="Nozaki T."/>
            <person name="Fukatsu T."/>
        </authorList>
    </citation>
    <scope>NUCLEOTIDE SEQUENCE</scope>
    <source>
        <strain evidence="8">Kw-01</strain>
    </source>
</reference>
<evidence type="ECO:0000256" key="3">
    <source>
        <dbReference type="ARBA" id="ARBA00023157"/>
    </source>
</evidence>
<dbReference type="InterPro" id="IPR001853">
    <property type="entry name" value="DSBA-like_thioredoxin_dom"/>
</dbReference>
<accession>A0AAT9G5B5</accession>
<keyword evidence="2" id="KW-0732">Signal</keyword>
<sequence>MSLKMNKFYLILILISLSFSSYTKNYFNGIDYIEISNQVSSAPTIVEFFSFYCHYCYEFEFHYHIIERIKNKLNNSIQIERYHVNSGPLGRELTEAWVIANLLKKEKIIFPLLFNAIQKNKSIHNKNDITKLFLQAGISIADYNSALNSVLVKIIIKKQELIRNQFQVNSVPSIYVNGKYKLCNIKLNNKNNNNHIQYDINLINFLIKK</sequence>
<keyword evidence="4" id="KW-0676">Redox-active center</keyword>